<dbReference type="Proteomes" id="UP001295794">
    <property type="component" value="Unassembled WGS sequence"/>
</dbReference>
<name>A0AAD2HKA8_9AGAR</name>
<comment type="caution">
    <text evidence="2">The sequence shown here is derived from an EMBL/GenBank/DDBJ whole genome shotgun (WGS) entry which is preliminary data.</text>
</comment>
<evidence type="ECO:0000256" key="1">
    <source>
        <dbReference type="SAM" id="MobiDB-lite"/>
    </source>
</evidence>
<evidence type="ECO:0000313" key="3">
    <source>
        <dbReference type="Proteomes" id="UP001295794"/>
    </source>
</evidence>
<gene>
    <name evidence="2" type="ORF">MYCIT1_LOCUS26529</name>
</gene>
<organism evidence="2 3">
    <name type="scientific">Mycena citricolor</name>
    <dbReference type="NCBI Taxonomy" id="2018698"/>
    <lineage>
        <taxon>Eukaryota</taxon>
        <taxon>Fungi</taxon>
        <taxon>Dikarya</taxon>
        <taxon>Basidiomycota</taxon>
        <taxon>Agaricomycotina</taxon>
        <taxon>Agaricomycetes</taxon>
        <taxon>Agaricomycetidae</taxon>
        <taxon>Agaricales</taxon>
        <taxon>Marasmiineae</taxon>
        <taxon>Mycenaceae</taxon>
        <taxon>Mycena</taxon>
    </lineage>
</organism>
<dbReference type="AlphaFoldDB" id="A0AAD2HKA8"/>
<sequence length="104" mass="11090">LHTNSVDAFPETGPAHSTADFALVTGSRHGIHIGSARVKMIPGTNLASIETSQSPVQIACAHGRIRRIEITPEAPNHASEGSAFKRMTGNVHHSERAFRGLTLT</sequence>
<accession>A0AAD2HKA8</accession>
<dbReference type="EMBL" id="CAVNYO010000419">
    <property type="protein sequence ID" value="CAK5277513.1"/>
    <property type="molecule type" value="Genomic_DNA"/>
</dbReference>
<feature type="non-terminal residue" evidence="2">
    <location>
        <position position="104"/>
    </location>
</feature>
<reference evidence="2" key="1">
    <citation type="submission" date="2023-11" db="EMBL/GenBank/DDBJ databases">
        <authorList>
            <person name="De Vega J J."/>
            <person name="De Vega J J."/>
        </authorList>
    </citation>
    <scope>NUCLEOTIDE SEQUENCE</scope>
</reference>
<protein>
    <submittedName>
        <fullName evidence="2">Uncharacterized protein</fullName>
    </submittedName>
</protein>
<feature type="region of interest" description="Disordered" evidence="1">
    <location>
        <begin position="75"/>
        <end position="104"/>
    </location>
</feature>
<evidence type="ECO:0000313" key="2">
    <source>
        <dbReference type="EMBL" id="CAK5277513.1"/>
    </source>
</evidence>
<keyword evidence="3" id="KW-1185">Reference proteome</keyword>
<proteinExistence type="predicted"/>